<proteinExistence type="predicted"/>
<name>A0ACC3SEW0_9PEZI</name>
<gene>
    <name evidence="1" type="ORF">M8818_003446</name>
</gene>
<organism evidence="1 2">
    <name type="scientific">Zalaria obscura</name>
    <dbReference type="NCBI Taxonomy" id="2024903"/>
    <lineage>
        <taxon>Eukaryota</taxon>
        <taxon>Fungi</taxon>
        <taxon>Dikarya</taxon>
        <taxon>Ascomycota</taxon>
        <taxon>Pezizomycotina</taxon>
        <taxon>Dothideomycetes</taxon>
        <taxon>Dothideomycetidae</taxon>
        <taxon>Dothideales</taxon>
        <taxon>Zalariaceae</taxon>
        <taxon>Zalaria</taxon>
    </lineage>
</organism>
<evidence type="ECO:0000313" key="1">
    <source>
        <dbReference type="EMBL" id="KAK8210279.1"/>
    </source>
</evidence>
<evidence type="ECO:0000313" key="2">
    <source>
        <dbReference type="Proteomes" id="UP001320706"/>
    </source>
</evidence>
<dbReference type="Proteomes" id="UP001320706">
    <property type="component" value="Unassembled WGS sequence"/>
</dbReference>
<keyword evidence="2" id="KW-1185">Reference proteome</keyword>
<dbReference type="EMBL" id="JAMKPW020000015">
    <property type="protein sequence ID" value="KAK8210279.1"/>
    <property type="molecule type" value="Genomic_DNA"/>
</dbReference>
<protein>
    <submittedName>
        <fullName evidence="1">Uncharacterized protein</fullName>
    </submittedName>
</protein>
<sequence length="87" mass="9923">MAEVQRWIENQHVFNRVSGLNLNPRSTRRRADASVFGLHTALTLHGYRESVAYDYTQVVHKMPTSRKLSYHSPAKSRLDSKPTGSLV</sequence>
<accession>A0ACC3SEW0</accession>
<reference evidence="1" key="1">
    <citation type="submission" date="2024-02" db="EMBL/GenBank/DDBJ databases">
        <title>Metagenome Assembled Genome of Zalaria obscura JY119.</title>
        <authorList>
            <person name="Vighnesh L."/>
            <person name="Jagadeeshwari U."/>
            <person name="Venkata Ramana C."/>
            <person name="Sasikala C."/>
        </authorList>
    </citation>
    <scope>NUCLEOTIDE SEQUENCE</scope>
    <source>
        <strain evidence="1">JY119</strain>
    </source>
</reference>
<comment type="caution">
    <text evidence="1">The sequence shown here is derived from an EMBL/GenBank/DDBJ whole genome shotgun (WGS) entry which is preliminary data.</text>
</comment>